<dbReference type="Proteomes" id="UP000450917">
    <property type="component" value="Unassembled WGS sequence"/>
</dbReference>
<dbReference type="RefSeq" id="WP_155613848.1">
    <property type="nucleotide sequence ID" value="NZ_WNZX01000001.1"/>
</dbReference>
<keyword evidence="11" id="KW-1185">Reference proteome</keyword>
<dbReference type="InterPro" id="IPR008844">
    <property type="entry name" value="Spore_GerAC-like"/>
</dbReference>
<evidence type="ECO:0000313" key="11">
    <source>
        <dbReference type="Proteomes" id="UP000450917"/>
    </source>
</evidence>
<proteinExistence type="inferred from homology"/>
<sequence>MFLHMTMKAARLLLPAACLLWMTGCWSRVEINDRAFVSGMYVDVSEESGYEVSLGFPLSNRLSSGGSMPSGGASDGNPYAIVSKRAGSIPEAIRKIRSDLSREISWGHCRIIIVGTKMAESGVDPILEFVTREPNFHTKSYFLVAPGKGKDITELTPVFERLPSEVLREFAERKVTLDTSVKDLLEAAARGGDAAAALLTIGKVKMVSEKGKLSTWVGTDGAALFKNGKMVGTFNVQEMRAALWIDGKMKSSVISLKSPTDGKTISFLILNSKSKIKPVVSGDRIRFDIRIEAEDDVMSSESDIDLNDPEQISKIENLLSQQLKGRIMSAIQKTQQMGIDVFAFGRYIEWRYPKVWYEHQDHWRSTYKNCEFSVVTQVSVKRTGVEKNPIVRQMQRQQGGSR</sequence>
<feature type="domain" description="Spore germination GerAC-like C-terminal" evidence="8">
    <location>
        <begin position="220"/>
        <end position="384"/>
    </location>
</feature>
<dbReference type="Pfam" id="PF05504">
    <property type="entry name" value="Spore_GerAC"/>
    <property type="match status" value="1"/>
</dbReference>
<dbReference type="GO" id="GO:0009847">
    <property type="term" value="P:spore germination"/>
    <property type="evidence" value="ECO:0007669"/>
    <property type="project" value="InterPro"/>
</dbReference>
<name>A0A7X2Z6Y8_9BACL</name>
<accession>A0A7X2Z6Y8</accession>
<comment type="subcellular location">
    <subcellularLocation>
        <location evidence="1">Membrane</location>
        <topology evidence="1">Lipid-anchor</topology>
    </subcellularLocation>
</comment>
<dbReference type="AlphaFoldDB" id="A0A7X2Z6Y8"/>
<evidence type="ECO:0000256" key="6">
    <source>
        <dbReference type="ARBA" id="ARBA00023139"/>
    </source>
</evidence>
<dbReference type="PANTHER" id="PTHR35789">
    <property type="entry name" value="SPORE GERMINATION PROTEIN B3"/>
    <property type="match status" value="1"/>
</dbReference>
<dbReference type="PANTHER" id="PTHR35789:SF1">
    <property type="entry name" value="SPORE GERMINATION PROTEIN B3"/>
    <property type="match status" value="1"/>
</dbReference>
<dbReference type="InterPro" id="IPR057336">
    <property type="entry name" value="GerAC_N"/>
</dbReference>
<evidence type="ECO:0000259" key="8">
    <source>
        <dbReference type="Pfam" id="PF05504"/>
    </source>
</evidence>
<dbReference type="GO" id="GO:0016020">
    <property type="term" value="C:membrane"/>
    <property type="evidence" value="ECO:0007669"/>
    <property type="project" value="UniProtKB-SubCell"/>
</dbReference>
<keyword evidence="4" id="KW-0732">Signal</keyword>
<evidence type="ECO:0000313" key="10">
    <source>
        <dbReference type="EMBL" id="MUG69407.1"/>
    </source>
</evidence>
<gene>
    <name evidence="10" type="ORF">GNP93_01825</name>
</gene>
<dbReference type="EMBL" id="WNZX01000001">
    <property type="protein sequence ID" value="MUG69407.1"/>
    <property type="molecule type" value="Genomic_DNA"/>
</dbReference>
<evidence type="ECO:0000256" key="1">
    <source>
        <dbReference type="ARBA" id="ARBA00004635"/>
    </source>
</evidence>
<dbReference type="InterPro" id="IPR038501">
    <property type="entry name" value="Spore_GerAC_C_sf"/>
</dbReference>
<protein>
    <submittedName>
        <fullName evidence="10">Ger(X)C family spore germination protein</fullName>
    </submittedName>
</protein>
<evidence type="ECO:0000256" key="3">
    <source>
        <dbReference type="ARBA" id="ARBA00022544"/>
    </source>
</evidence>
<dbReference type="Gene3D" id="3.30.300.210">
    <property type="entry name" value="Nutrient germinant receptor protein C, domain 3"/>
    <property type="match status" value="1"/>
</dbReference>
<dbReference type="NCBIfam" id="TIGR02887">
    <property type="entry name" value="spore_ger_x_C"/>
    <property type="match status" value="1"/>
</dbReference>
<keyword evidence="3" id="KW-0309">Germination</keyword>
<keyword evidence="5" id="KW-0472">Membrane</keyword>
<evidence type="ECO:0000259" key="9">
    <source>
        <dbReference type="Pfam" id="PF25198"/>
    </source>
</evidence>
<dbReference type="InterPro" id="IPR046953">
    <property type="entry name" value="Spore_GerAC-like_C"/>
</dbReference>
<evidence type="ECO:0000256" key="7">
    <source>
        <dbReference type="ARBA" id="ARBA00023288"/>
    </source>
</evidence>
<feature type="domain" description="Spore germination protein N-terminal" evidence="9">
    <location>
        <begin position="28"/>
        <end position="200"/>
    </location>
</feature>
<evidence type="ECO:0000256" key="4">
    <source>
        <dbReference type="ARBA" id="ARBA00022729"/>
    </source>
</evidence>
<keyword evidence="7" id="KW-0449">Lipoprotein</keyword>
<comment type="similarity">
    <text evidence="2">Belongs to the GerABKC lipoprotein family.</text>
</comment>
<evidence type="ECO:0000256" key="5">
    <source>
        <dbReference type="ARBA" id="ARBA00023136"/>
    </source>
</evidence>
<reference evidence="10 11" key="1">
    <citation type="submission" date="2019-11" db="EMBL/GenBank/DDBJ databases">
        <title>Draft genome sequences of five Paenibacillus species of dairy origin.</title>
        <authorList>
            <person name="Olajide A.M."/>
            <person name="Chen S."/>
            <person name="Lapointe G."/>
        </authorList>
    </citation>
    <scope>NUCLEOTIDE SEQUENCE [LARGE SCALE GENOMIC DNA]</scope>
    <source>
        <strain evidence="10 11">2CS3</strain>
    </source>
</reference>
<dbReference type="Pfam" id="PF25198">
    <property type="entry name" value="Spore_GerAC_N"/>
    <property type="match status" value="1"/>
</dbReference>
<keyword evidence="6" id="KW-0564">Palmitate</keyword>
<evidence type="ECO:0000256" key="2">
    <source>
        <dbReference type="ARBA" id="ARBA00007886"/>
    </source>
</evidence>
<organism evidence="10 11">
    <name type="scientific">Paenibacillus validus</name>
    <dbReference type="NCBI Taxonomy" id="44253"/>
    <lineage>
        <taxon>Bacteria</taxon>
        <taxon>Bacillati</taxon>
        <taxon>Bacillota</taxon>
        <taxon>Bacilli</taxon>
        <taxon>Bacillales</taxon>
        <taxon>Paenibacillaceae</taxon>
        <taxon>Paenibacillus</taxon>
    </lineage>
</organism>
<comment type="caution">
    <text evidence="10">The sequence shown here is derived from an EMBL/GenBank/DDBJ whole genome shotgun (WGS) entry which is preliminary data.</text>
</comment>